<protein>
    <submittedName>
        <fullName evidence="1">Uncharacterized protein</fullName>
    </submittedName>
</protein>
<evidence type="ECO:0000313" key="1">
    <source>
        <dbReference type="EMBL" id="VDC84064.1"/>
    </source>
</evidence>
<name>A0A3P6A9C2_BRACM</name>
<sequence length="40" mass="4233">MEFPKPVEAVGKVAPPKAGVEASVKEINVELQGDGGRREI</sequence>
<proteinExistence type="predicted"/>
<dbReference type="AlphaFoldDB" id="A0A3P6A9C2"/>
<gene>
    <name evidence="1" type="ORF">BRAA03T15282Z</name>
</gene>
<accession>A0A3P6A9C2</accession>
<dbReference type="EMBL" id="LR031572">
    <property type="protein sequence ID" value="VDC84064.1"/>
    <property type="molecule type" value="Genomic_DNA"/>
</dbReference>
<organism evidence="1">
    <name type="scientific">Brassica campestris</name>
    <name type="common">Field mustard</name>
    <dbReference type="NCBI Taxonomy" id="3711"/>
    <lineage>
        <taxon>Eukaryota</taxon>
        <taxon>Viridiplantae</taxon>
        <taxon>Streptophyta</taxon>
        <taxon>Embryophyta</taxon>
        <taxon>Tracheophyta</taxon>
        <taxon>Spermatophyta</taxon>
        <taxon>Magnoliopsida</taxon>
        <taxon>eudicotyledons</taxon>
        <taxon>Gunneridae</taxon>
        <taxon>Pentapetalae</taxon>
        <taxon>rosids</taxon>
        <taxon>malvids</taxon>
        <taxon>Brassicales</taxon>
        <taxon>Brassicaceae</taxon>
        <taxon>Brassiceae</taxon>
        <taxon>Brassica</taxon>
    </lineage>
</organism>
<reference evidence="1" key="1">
    <citation type="submission" date="2018-11" db="EMBL/GenBank/DDBJ databases">
        <authorList>
            <consortium name="Genoscope - CEA"/>
            <person name="William W."/>
        </authorList>
    </citation>
    <scope>NUCLEOTIDE SEQUENCE</scope>
</reference>